<accession>X6P898</accession>
<sequence length="197" mass="23560">YETFNEQWIDIHVKNISNKLSELRIQTIPKKIKFAFQQYCRDLGFEMFFQGNQVATENDHKEYENNNIWTKSDLTMEIENKNEDDKTELKMNEIDSSSSKTQSFWRKYFRNGNVAKNVSKRTKDNKNQNVSEKMITKINDTKTSLDMWEKYFNGDSVARYVLRRVGDNKYQFLHKSCQEYYAAQKIILDIISWKPSI</sequence>
<dbReference type="Proteomes" id="UP000023152">
    <property type="component" value="Unassembled WGS sequence"/>
</dbReference>
<evidence type="ECO:0000313" key="1">
    <source>
        <dbReference type="EMBL" id="ETO34299.1"/>
    </source>
</evidence>
<dbReference type="AlphaFoldDB" id="X6P898"/>
<name>X6P898_RETFI</name>
<reference evidence="1 2" key="1">
    <citation type="journal article" date="2013" name="Curr. Biol.">
        <title>The Genome of the Foraminiferan Reticulomyxa filosa.</title>
        <authorList>
            <person name="Glockner G."/>
            <person name="Hulsmann N."/>
            <person name="Schleicher M."/>
            <person name="Noegel A.A."/>
            <person name="Eichinger L."/>
            <person name="Gallinger C."/>
            <person name="Pawlowski J."/>
            <person name="Sierra R."/>
            <person name="Euteneuer U."/>
            <person name="Pillet L."/>
            <person name="Moustafa A."/>
            <person name="Platzer M."/>
            <person name="Groth M."/>
            <person name="Szafranski K."/>
            <person name="Schliwa M."/>
        </authorList>
    </citation>
    <scope>NUCLEOTIDE SEQUENCE [LARGE SCALE GENOMIC DNA]</scope>
</reference>
<feature type="non-terminal residue" evidence="1">
    <location>
        <position position="197"/>
    </location>
</feature>
<gene>
    <name evidence="1" type="ORF">RFI_02795</name>
</gene>
<feature type="non-terminal residue" evidence="1">
    <location>
        <position position="1"/>
    </location>
</feature>
<comment type="caution">
    <text evidence="1">The sequence shown here is derived from an EMBL/GenBank/DDBJ whole genome shotgun (WGS) entry which is preliminary data.</text>
</comment>
<organism evidence="1 2">
    <name type="scientific">Reticulomyxa filosa</name>
    <dbReference type="NCBI Taxonomy" id="46433"/>
    <lineage>
        <taxon>Eukaryota</taxon>
        <taxon>Sar</taxon>
        <taxon>Rhizaria</taxon>
        <taxon>Retaria</taxon>
        <taxon>Foraminifera</taxon>
        <taxon>Monothalamids</taxon>
        <taxon>Reticulomyxidae</taxon>
        <taxon>Reticulomyxa</taxon>
    </lineage>
</organism>
<evidence type="ECO:0000313" key="2">
    <source>
        <dbReference type="Proteomes" id="UP000023152"/>
    </source>
</evidence>
<protein>
    <submittedName>
        <fullName evidence="1">Uncharacterized protein</fullName>
    </submittedName>
</protein>
<keyword evidence="2" id="KW-1185">Reference proteome</keyword>
<dbReference type="EMBL" id="ASPP01002697">
    <property type="protein sequence ID" value="ETO34299.1"/>
    <property type="molecule type" value="Genomic_DNA"/>
</dbReference>
<proteinExistence type="predicted"/>